<dbReference type="Pfam" id="PF02309">
    <property type="entry name" value="AUX_IAA"/>
    <property type="match status" value="1"/>
</dbReference>
<comment type="subcellular location">
    <subcellularLocation>
        <location evidence="2 10">Nucleus</location>
    </subcellularLocation>
</comment>
<evidence type="ECO:0000256" key="5">
    <source>
        <dbReference type="ARBA" id="ARBA00022491"/>
    </source>
</evidence>
<evidence type="ECO:0000256" key="8">
    <source>
        <dbReference type="ARBA" id="ARBA00023242"/>
    </source>
</evidence>
<organism evidence="13">
    <name type="scientific">Oryza meridionalis</name>
    <dbReference type="NCBI Taxonomy" id="40149"/>
    <lineage>
        <taxon>Eukaryota</taxon>
        <taxon>Viridiplantae</taxon>
        <taxon>Streptophyta</taxon>
        <taxon>Embryophyta</taxon>
        <taxon>Tracheophyta</taxon>
        <taxon>Spermatophyta</taxon>
        <taxon>Magnoliopsida</taxon>
        <taxon>Liliopsida</taxon>
        <taxon>Poales</taxon>
        <taxon>Poaceae</taxon>
        <taxon>BOP clade</taxon>
        <taxon>Oryzoideae</taxon>
        <taxon>Oryzeae</taxon>
        <taxon>Oryzinae</taxon>
        <taxon>Oryza</taxon>
    </lineage>
</organism>
<evidence type="ECO:0000313" key="13">
    <source>
        <dbReference type="EnsemblPlants" id="OMERI05G22740.1"/>
    </source>
</evidence>
<dbReference type="PANTHER" id="PTHR31734:SF173">
    <property type="entry name" value="AUXIN-RESPONSIVE PROTEIN IAA19"/>
    <property type="match status" value="1"/>
</dbReference>
<evidence type="ECO:0000256" key="2">
    <source>
        <dbReference type="ARBA" id="ARBA00004123"/>
    </source>
</evidence>
<dbReference type="HOGENOM" id="CLU_049393_1_0_1"/>
<feature type="compositionally biased region" description="Basic and acidic residues" evidence="11">
    <location>
        <begin position="77"/>
        <end position="89"/>
    </location>
</feature>
<evidence type="ECO:0000259" key="12">
    <source>
        <dbReference type="PROSITE" id="PS51745"/>
    </source>
</evidence>
<reference evidence="13" key="2">
    <citation type="submission" date="2018-05" db="EMBL/GenBank/DDBJ databases">
        <title>OmerRS3 (Oryza meridionalis Reference Sequence Version 3).</title>
        <authorList>
            <person name="Zhang J."/>
            <person name="Kudrna D."/>
            <person name="Lee S."/>
            <person name="Talag J."/>
            <person name="Welchert J."/>
            <person name="Wing R.A."/>
        </authorList>
    </citation>
    <scope>NUCLEOTIDE SEQUENCE [LARGE SCALE GENOMIC DNA]</scope>
    <source>
        <strain evidence="13">cv. OR44</strain>
    </source>
</reference>
<evidence type="ECO:0000256" key="6">
    <source>
        <dbReference type="ARBA" id="ARBA00023015"/>
    </source>
</evidence>
<dbReference type="STRING" id="40149.A0A0E0DUQ3"/>
<evidence type="ECO:0000256" key="10">
    <source>
        <dbReference type="RuleBase" id="RU004549"/>
    </source>
</evidence>
<keyword evidence="14" id="KW-1185">Reference proteome</keyword>
<dbReference type="GO" id="GO:0006355">
    <property type="term" value="P:regulation of DNA-templated transcription"/>
    <property type="evidence" value="ECO:0007669"/>
    <property type="project" value="InterPro"/>
</dbReference>
<dbReference type="PROSITE" id="PS51745">
    <property type="entry name" value="PB1"/>
    <property type="match status" value="1"/>
</dbReference>
<dbReference type="InterPro" id="IPR033389">
    <property type="entry name" value="AUX/IAA_dom"/>
</dbReference>
<feature type="region of interest" description="Disordered" evidence="11">
    <location>
        <begin position="1"/>
        <end position="29"/>
    </location>
</feature>
<dbReference type="AlphaFoldDB" id="A0A0E0DUQ3"/>
<name>A0A0E0DUQ3_9ORYZ</name>
<evidence type="ECO:0000313" key="14">
    <source>
        <dbReference type="Proteomes" id="UP000008021"/>
    </source>
</evidence>
<feature type="domain" description="PB1" evidence="12">
    <location>
        <begin position="163"/>
        <end position="267"/>
    </location>
</feature>
<dbReference type="Gene3D" id="3.10.20.90">
    <property type="entry name" value="Phosphatidylinositol 3-kinase Catalytic Subunit, Chain A, domain 1"/>
    <property type="match status" value="1"/>
</dbReference>
<dbReference type="SUPFAM" id="SSF54277">
    <property type="entry name" value="CAD &amp; PB1 domains"/>
    <property type="match status" value="1"/>
</dbReference>
<dbReference type="Gramene" id="OMERI05G22740.1">
    <property type="protein sequence ID" value="OMERI05G22740.1"/>
    <property type="gene ID" value="OMERI05G22740"/>
</dbReference>
<dbReference type="GO" id="GO:0009734">
    <property type="term" value="P:auxin-activated signaling pathway"/>
    <property type="evidence" value="ECO:0007669"/>
    <property type="project" value="UniProtKB-UniRule"/>
</dbReference>
<evidence type="ECO:0000256" key="11">
    <source>
        <dbReference type="SAM" id="MobiDB-lite"/>
    </source>
</evidence>
<comment type="subunit">
    <text evidence="4 10">Homodimers and heterodimers.</text>
</comment>
<dbReference type="InterPro" id="IPR003311">
    <property type="entry name" value="AUX_IAA"/>
</dbReference>
<keyword evidence="8 10" id="KW-0539">Nucleus</keyword>
<evidence type="ECO:0000256" key="9">
    <source>
        <dbReference type="ARBA" id="ARBA00023294"/>
    </source>
</evidence>
<dbReference type="EnsemblPlants" id="OMERI05G22740.1">
    <property type="protein sequence ID" value="OMERI05G22740.1"/>
    <property type="gene ID" value="OMERI05G22740"/>
</dbReference>
<keyword evidence="7 10" id="KW-0804">Transcription</keyword>
<evidence type="ECO:0000256" key="3">
    <source>
        <dbReference type="ARBA" id="ARBA00006728"/>
    </source>
</evidence>
<dbReference type="Proteomes" id="UP000008021">
    <property type="component" value="Chromosome 5"/>
</dbReference>
<dbReference type="FunFam" id="3.10.20.90:FF:000078">
    <property type="entry name" value="Auxin-responsive protein"/>
    <property type="match status" value="1"/>
</dbReference>
<evidence type="ECO:0000256" key="4">
    <source>
        <dbReference type="ARBA" id="ARBA00011726"/>
    </source>
</evidence>
<evidence type="ECO:0000256" key="7">
    <source>
        <dbReference type="ARBA" id="ARBA00023163"/>
    </source>
</evidence>
<feature type="region of interest" description="Disordered" evidence="11">
    <location>
        <begin position="67"/>
        <end position="113"/>
    </location>
</feature>
<keyword evidence="6 10" id="KW-0805">Transcription regulation</keyword>
<comment type="similarity">
    <text evidence="3 10">Belongs to the Aux/IAA family.</text>
</comment>
<dbReference type="InterPro" id="IPR053793">
    <property type="entry name" value="PB1-like"/>
</dbReference>
<sequence>MPPPPLEARDYIGLGATPATPASSSSSCCASTPAAEVVGAHLALRLGLPGSVEAEAVVDAALTLGPAPPPRGGAKRGFVDSLDRSEGRRAAATADDDERGVREEEEKGLGEAAAGAPRAANKCLCARAQVVGWPPVRSYRKNTLAASATKTKGEDQGKSEVGCCYVKVSMDGAPYLRKVDLKTYSSYEDLSLALEKMFSCFITGRSSSHKTSKRDRLTDGSRADALKDQEYVLTYEDKDADWMLVGDLPWDLFTTSCRKLRIMRGSDAAGMASDNLSNGNSLRDHWNRQLPAEYHYMFFMAYDGNPLTARCLCCCQVEAWVATIASLLFILHT</sequence>
<feature type="compositionally biased region" description="Low complexity" evidence="11">
    <location>
        <begin position="16"/>
        <end position="29"/>
    </location>
</feature>
<accession>A0A0E0DUQ3</accession>
<reference evidence="13" key="1">
    <citation type="submission" date="2015-04" db="UniProtKB">
        <authorList>
            <consortium name="EnsemblPlants"/>
        </authorList>
    </citation>
    <scope>IDENTIFICATION</scope>
</reference>
<feature type="compositionally biased region" description="Basic and acidic residues" evidence="11">
    <location>
        <begin position="99"/>
        <end position="109"/>
    </location>
</feature>
<keyword evidence="5 10" id="KW-0678">Repressor</keyword>
<dbReference type="GO" id="GO:0005634">
    <property type="term" value="C:nucleus"/>
    <property type="evidence" value="ECO:0007669"/>
    <property type="project" value="UniProtKB-SubCell"/>
</dbReference>
<proteinExistence type="inferred from homology"/>
<dbReference type="PANTHER" id="PTHR31734">
    <property type="entry name" value="AUXIN-RESPONSIVE PROTEIN IAA17"/>
    <property type="match status" value="1"/>
</dbReference>
<protein>
    <recommendedName>
        <fullName evidence="10">Auxin-responsive protein</fullName>
    </recommendedName>
</protein>
<evidence type="ECO:0000256" key="1">
    <source>
        <dbReference type="ARBA" id="ARBA00002159"/>
    </source>
</evidence>
<comment type="function">
    <text evidence="1 10">Aux/IAA proteins are short-lived transcriptional factors that function as repressors of early auxin response genes at low auxin concentrations.</text>
</comment>
<keyword evidence="9 10" id="KW-0927">Auxin signaling pathway</keyword>